<dbReference type="EMBL" id="CAIJDO010000191">
    <property type="protein sequence ID" value="CAD0007328.1"/>
    <property type="molecule type" value="Genomic_DNA"/>
</dbReference>
<reference evidence="1 2" key="1">
    <citation type="submission" date="2020-06" db="EMBL/GenBank/DDBJ databases">
        <authorList>
            <person name="Criscuolo A."/>
        </authorList>
    </citation>
    <scope>NUCLEOTIDE SEQUENCE [LARGE SCALE GENOMIC DNA]</scope>
    <source>
        <strain evidence="2">CIP 110025</strain>
    </source>
</reference>
<dbReference type="RefSeq" id="WP_051872986.1">
    <property type="nucleotide sequence ID" value="NZ_CAIJDO010000191.1"/>
</dbReference>
<evidence type="ECO:0000313" key="2">
    <source>
        <dbReference type="Proteomes" id="UP000556700"/>
    </source>
</evidence>
<accession>A0A6V6Z6B2</accession>
<dbReference type="Proteomes" id="UP000556700">
    <property type="component" value="Unassembled WGS sequence"/>
</dbReference>
<comment type="caution">
    <text evidence="1">The sequence shown here is derived from an EMBL/GenBank/DDBJ whole genome shotgun (WGS) entry which is preliminary data.</text>
</comment>
<name>A0A6V6Z6B2_9FLAO</name>
<dbReference type="AlphaFoldDB" id="A0A6V6Z6B2"/>
<proteinExistence type="predicted"/>
<sequence length="309" mass="36683">MRNLFTLIVFQFCFISFSQKEKLYYFVEKDSLLGVKNQNGKIIIPPQPSMNADSYNNGREIKTMIFMMDFNKYYDRNGNFLFEPFPTGEGPDGFQEGFIRYTKNKKAGLYNDFGEKVIPAKYDWLSPINFGFAEFCNGCYFDYSKDPEHAPLIGGTWGFVGKNGIEIQPTNKRNHPKDFETENHQFIPYQFEYNDKEKQILAFFEKRKEEIIQINGFECDAKTIYFEITEKPTDFDPFYKIKAFELCDNYLRGSHYYGDFKNFKVSKDGKKFYVTFIDLVNHKDYSEYVEYKILVDKWINRKLNIKIDN</sequence>
<protein>
    <recommendedName>
        <fullName evidence="3">WG repeat-containing protein</fullName>
    </recommendedName>
</protein>
<dbReference type="Pfam" id="PF14903">
    <property type="entry name" value="WG_beta_rep"/>
    <property type="match status" value="1"/>
</dbReference>
<evidence type="ECO:0000313" key="1">
    <source>
        <dbReference type="EMBL" id="CAD0007328.1"/>
    </source>
</evidence>
<evidence type="ECO:0008006" key="3">
    <source>
        <dbReference type="Google" id="ProtNLM"/>
    </source>
</evidence>
<keyword evidence="2" id="KW-1185">Reference proteome</keyword>
<organism evidence="1 2">
    <name type="scientific">Flavobacterium chungangense</name>
    <dbReference type="NCBI Taxonomy" id="554283"/>
    <lineage>
        <taxon>Bacteria</taxon>
        <taxon>Pseudomonadati</taxon>
        <taxon>Bacteroidota</taxon>
        <taxon>Flavobacteriia</taxon>
        <taxon>Flavobacteriales</taxon>
        <taxon>Flavobacteriaceae</taxon>
        <taxon>Flavobacterium</taxon>
    </lineage>
</organism>
<gene>
    <name evidence="1" type="ORF">FLACHUCJ7_03264</name>
</gene>
<dbReference type="InterPro" id="IPR032774">
    <property type="entry name" value="WG_beta_rep"/>
</dbReference>